<name>A0A100WR63_MYCFO</name>
<accession>A0A100WR63</accession>
<organism evidence="1 2">
    <name type="scientific">Mycolicibacterium fortuitum subsp. acetamidolyticum</name>
    <dbReference type="NCBI Taxonomy" id="144550"/>
    <lineage>
        <taxon>Bacteria</taxon>
        <taxon>Bacillati</taxon>
        <taxon>Actinomycetota</taxon>
        <taxon>Actinomycetes</taxon>
        <taxon>Mycobacteriales</taxon>
        <taxon>Mycobacteriaceae</taxon>
        <taxon>Mycolicibacterium</taxon>
    </lineage>
</organism>
<evidence type="ECO:0000313" key="1">
    <source>
        <dbReference type="EMBL" id="GAT02599.1"/>
    </source>
</evidence>
<protein>
    <submittedName>
        <fullName evidence="1">Xanthine dehydrogenase, small subunit</fullName>
    </submittedName>
</protein>
<gene>
    <name evidence="1" type="ORF">RMCFA_2711</name>
</gene>
<dbReference type="EMBL" id="BCSZ01000029">
    <property type="protein sequence ID" value="GAT02599.1"/>
    <property type="molecule type" value="Genomic_DNA"/>
</dbReference>
<sequence>MAYRYVWVRLIPDRSANVYKDIADSDCGAGKVVVGGRVGGGLVYEGVYVRDALFVKLAHDRVCCTIR</sequence>
<comment type="caution">
    <text evidence="1">The sequence shown here is derived from an EMBL/GenBank/DDBJ whole genome shotgun (WGS) entry which is preliminary data.</text>
</comment>
<reference evidence="1 2" key="1">
    <citation type="journal article" date="2016" name="Genome Announc.">
        <title>Draft Genome Sequences of Five Rapidly Growing Mycobacterium Species, M. thermoresistibile, M. fortuitum subsp. acetamidolyticum, M. canariasense, M. brisbanense, and M. novocastrense.</title>
        <authorList>
            <person name="Katahira K."/>
            <person name="Ogura Y."/>
            <person name="Gotoh Y."/>
            <person name="Hayashi T."/>
        </authorList>
    </citation>
    <scope>NUCLEOTIDE SEQUENCE [LARGE SCALE GENOMIC DNA]</scope>
    <source>
        <strain evidence="1 2">JCM6368</strain>
    </source>
</reference>
<evidence type="ECO:0000313" key="2">
    <source>
        <dbReference type="Proteomes" id="UP000069705"/>
    </source>
</evidence>
<dbReference type="AlphaFoldDB" id="A0A100WR63"/>
<reference evidence="2" key="2">
    <citation type="submission" date="2016-02" db="EMBL/GenBank/DDBJ databases">
        <title>Draft genome sequence of five rapidly growing Mycobacterium species.</title>
        <authorList>
            <person name="Katahira K."/>
            <person name="Gotou Y."/>
            <person name="Iida K."/>
            <person name="Ogura Y."/>
            <person name="Hayashi T."/>
        </authorList>
    </citation>
    <scope>NUCLEOTIDE SEQUENCE [LARGE SCALE GENOMIC DNA]</scope>
    <source>
        <strain evidence="2">JCM6368</strain>
    </source>
</reference>
<dbReference type="Proteomes" id="UP000069705">
    <property type="component" value="Unassembled WGS sequence"/>
</dbReference>
<proteinExistence type="predicted"/>